<evidence type="ECO:0000313" key="6">
    <source>
        <dbReference type="EMBL" id="QPJ63250.1"/>
    </source>
</evidence>
<keyword evidence="2" id="KW-0645">Protease</keyword>
<dbReference type="KEGG" id="nli:G3M70_15765"/>
<dbReference type="InterPro" id="IPR047272">
    <property type="entry name" value="S49_SppA_C"/>
</dbReference>
<dbReference type="NCBIfam" id="TIGR00706">
    <property type="entry name" value="SppA_dom"/>
    <property type="match status" value="1"/>
</dbReference>
<dbReference type="InterPro" id="IPR004635">
    <property type="entry name" value="Pept_S49_SppA"/>
</dbReference>
<evidence type="ECO:0000256" key="2">
    <source>
        <dbReference type="ARBA" id="ARBA00022670"/>
    </source>
</evidence>
<keyword evidence="3" id="KW-0378">Hydrolase</keyword>
<dbReference type="Gene3D" id="3.90.226.10">
    <property type="entry name" value="2-enoyl-CoA Hydratase, Chain A, domain 1"/>
    <property type="match status" value="1"/>
</dbReference>
<evidence type="ECO:0000256" key="4">
    <source>
        <dbReference type="ARBA" id="ARBA00022825"/>
    </source>
</evidence>
<keyword evidence="4" id="KW-0720">Serine protease</keyword>
<dbReference type="Pfam" id="PF01343">
    <property type="entry name" value="Peptidase_S49"/>
    <property type="match status" value="1"/>
</dbReference>
<protein>
    <submittedName>
        <fullName evidence="6">Signal peptide peptidase SppA</fullName>
    </submittedName>
</protein>
<dbReference type="PROSITE" id="PS51257">
    <property type="entry name" value="PROKAR_LIPOPROTEIN"/>
    <property type="match status" value="1"/>
</dbReference>
<reference evidence="6 7" key="1">
    <citation type="submission" date="2020-02" db="EMBL/GenBank/DDBJ databases">
        <title>Genomic and physiological characterization of two novel Nitrospinaceae genera.</title>
        <authorList>
            <person name="Mueller A.J."/>
            <person name="Jung M.-Y."/>
            <person name="Strachan C.R."/>
            <person name="Herbold C.W."/>
            <person name="Kirkegaard R.H."/>
            <person name="Daims H."/>
        </authorList>
    </citation>
    <scope>NUCLEOTIDE SEQUENCE [LARGE SCALE GENOMIC DNA]</scope>
    <source>
        <strain evidence="6">EB</strain>
    </source>
</reference>
<evidence type="ECO:0000313" key="7">
    <source>
        <dbReference type="Proteomes" id="UP000594688"/>
    </source>
</evidence>
<dbReference type="Proteomes" id="UP000594688">
    <property type="component" value="Chromosome"/>
</dbReference>
<proteinExistence type="inferred from homology"/>
<gene>
    <name evidence="6" type="primary">sppA</name>
    <name evidence="6" type="ORF">G3M70_15765</name>
</gene>
<evidence type="ECO:0000259" key="5">
    <source>
        <dbReference type="Pfam" id="PF01343"/>
    </source>
</evidence>
<dbReference type="PANTHER" id="PTHR42987">
    <property type="entry name" value="PEPTIDASE S49"/>
    <property type="match status" value="1"/>
</dbReference>
<dbReference type="InterPro" id="IPR002142">
    <property type="entry name" value="Peptidase_S49"/>
</dbReference>
<dbReference type="AlphaFoldDB" id="A0A7T0BYE4"/>
<organism evidence="6 7">
    <name type="scientific">Candidatus Nitronauta litoralis</name>
    <dbReference type="NCBI Taxonomy" id="2705533"/>
    <lineage>
        <taxon>Bacteria</taxon>
        <taxon>Pseudomonadati</taxon>
        <taxon>Nitrospinota/Tectimicrobiota group</taxon>
        <taxon>Nitrospinota</taxon>
        <taxon>Nitrospinia</taxon>
        <taxon>Nitrospinales</taxon>
        <taxon>Nitrospinaceae</taxon>
        <taxon>Candidatus Nitronauta</taxon>
    </lineage>
</organism>
<comment type="similarity">
    <text evidence="1">Belongs to the peptidase S49 family.</text>
</comment>
<dbReference type="EMBL" id="CP048685">
    <property type="protein sequence ID" value="QPJ63250.1"/>
    <property type="molecule type" value="Genomic_DNA"/>
</dbReference>
<dbReference type="PANTHER" id="PTHR42987:SF6">
    <property type="entry name" value="PROTEINASE IV"/>
    <property type="match status" value="1"/>
</dbReference>
<name>A0A7T0BYE4_9BACT</name>
<accession>A0A7T0BYE4</accession>
<dbReference type="CDD" id="cd07023">
    <property type="entry name" value="S49_Sppa_N_C"/>
    <property type="match status" value="1"/>
</dbReference>
<dbReference type="GO" id="GO:0008236">
    <property type="term" value="F:serine-type peptidase activity"/>
    <property type="evidence" value="ECO:0007669"/>
    <property type="project" value="UniProtKB-KW"/>
</dbReference>
<dbReference type="GO" id="GO:0006508">
    <property type="term" value="P:proteolysis"/>
    <property type="evidence" value="ECO:0007669"/>
    <property type="project" value="UniProtKB-KW"/>
</dbReference>
<sequence>MIFNEKNILKIILSILLCAFLAGCSLVKLNFGSSISPLEEKVISGEGDAKVLILNIEGFISNQKKRTLMGSQSDVGMVERVRETLQKATEEEDIQALVLKINTPGGTVTSSDIIYHELKRFKEDRKIPVYAWVVDLAASGGYYIAQAADKILAHPTSITGSIGVITVKVNLQGLMDKVGVDWEVIKSGEKKDFLSPFRAITAEERKLFQETIDHFYKRFVKIIAENRKNLTEDQVKSLADGQVFSSEKALNNNLIDQIAYRDEAIELIKKDLGVDKIKLVTYRRSGEYKSNLYSSISGQPVINLVNLNLNFLPENPGPHFFYLWMP</sequence>
<dbReference type="SUPFAM" id="SSF52096">
    <property type="entry name" value="ClpP/crotonase"/>
    <property type="match status" value="1"/>
</dbReference>
<feature type="domain" description="Peptidase S49" evidence="5">
    <location>
        <begin position="123"/>
        <end position="274"/>
    </location>
</feature>
<dbReference type="InterPro" id="IPR029045">
    <property type="entry name" value="ClpP/crotonase-like_dom_sf"/>
</dbReference>
<evidence type="ECO:0000256" key="3">
    <source>
        <dbReference type="ARBA" id="ARBA00022801"/>
    </source>
</evidence>
<evidence type="ECO:0000256" key="1">
    <source>
        <dbReference type="ARBA" id="ARBA00008683"/>
    </source>
</evidence>